<accession>E5AEV2</accession>
<name>E5AEV2_LEPMJ</name>
<keyword evidence="2" id="KW-1185">Reference proteome</keyword>
<dbReference type="GeneID" id="13290837"/>
<gene>
    <name evidence="1" type="ORF">LEMA_P005280.1</name>
</gene>
<sequence>MSPIVENFEELDQSLDFETFCAIGGIPEQGILPEFQIIWTKVADMIEVQCFDLEEGGALACDVAVHGPALYYSARTREPSLHYQINGLVSAMWSPMFSKS</sequence>
<dbReference type="RefSeq" id="XP_003845220.1">
    <property type="nucleotide sequence ID" value="XM_003845172.1"/>
</dbReference>
<protein>
    <submittedName>
        <fullName evidence="1">Predicted protein</fullName>
    </submittedName>
</protein>
<dbReference type="InParanoid" id="E5AEV2"/>
<evidence type="ECO:0000313" key="2">
    <source>
        <dbReference type="Proteomes" id="UP000002668"/>
    </source>
</evidence>
<dbReference type="Proteomes" id="UP000002668">
    <property type="component" value="Genome"/>
</dbReference>
<dbReference type="AlphaFoldDB" id="E5AEV2"/>
<reference evidence="2" key="1">
    <citation type="journal article" date="2011" name="Nat. Commun.">
        <title>Effector diversification within compartments of the Leptosphaeria maculans genome affected by Repeat-Induced Point mutations.</title>
        <authorList>
            <person name="Rouxel T."/>
            <person name="Grandaubert J."/>
            <person name="Hane J.K."/>
            <person name="Hoede C."/>
            <person name="van de Wouw A.P."/>
            <person name="Couloux A."/>
            <person name="Dominguez V."/>
            <person name="Anthouard V."/>
            <person name="Bally P."/>
            <person name="Bourras S."/>
            <person name="Cozijnsen A.J."/>
            <person name="Ciuffetti L.M."/>
            <person name="Degrave A."/>
            <person name="Dilmaghani A."/>
            <person name="Duret L."/>
            <person name="Fudal I."/>
            <person name="Goodwin S.B."/>
            <person name="Gout L."/>
            <person name="Glaser N."/>
            <person name="Linglin J."/>
            <person name="Kema G.H.J."/>
            <person name="Lapalu N."/>
            <person name="Lawrence C.B."/>
            <person name="May K."/>
            <person name="Meyer M."/>
            <person name="Ollivier B."/>
            <person name="Poulain J."/>
            <person name="Schoch C.L."/>
            <person name="Simon A."/>
            <person name="Spatafora J.W."/>
            <person name="Stachowiak A."/>
            <person name="Turgeon B.G."/>
            <person name="Tyler B.M."/>
            <person name="Vincent D."/>
            <person name="Weissenbach J."/>
            <person name="Amselem J."/>
            <person name="Quesneville H."/>
            <person name="Oliver R.P."/>
            <person name="Wincker P."/>
            <person name="Balesdent M.-H."/>
            <person name="Howlett B.J."/>
        </authorList>
    </citation>
    <scope>NUCLEOTIDE SEQUENCE [LARGE SCALE GENOMIC DNA]</scope>
    <source>
        <strain evidence="2">JN3 / isolate v23.1.3 / race Av1-4-5-6-7-8</strain>
    </source>
</reference>
<organism evidence="1 2">
    <name type="scientific">Leptosphaeria maculans (strain JN3 / isolate v23.1.3 / race Av1-4-5-6-7-8)</name>
    <name type="common">Blackleg fungus</name>
    <name type="synonym">Phoma lingam</name>
    <dbReference type="NCBI Taxonomy" id="985895"/>
    <lineage>
        <taxon>Eukaryota</taxon>
        <taxon>Fungi</taxon>
        <taxon>Dikarya</taxon>
        <taxon>Ascomycota</taxon>
        <taxon>Pezizomycotina</taxon>
        <taxon>Dothideomycetes</taxon>
        <taxon>Pleosporomycetidae</taxon>
        <taxon>Pleosporales</taxon>
        <taxon>Pleosporineae</taxon>
        <taxon>Leptosphaeriaceae</taxon>
        <taxon>Plenodomus</taxon>
        <taxon>Plenodomus lingam/Leptosphaeria maculans species complex</taxon>
    </lineage>
</organism>
<dbReference type="HOGENOM" id="CLU_2306645_0_0_1"/>
<dbReference type="EMBL" id="FP929139">
    <property type="protein sequence ID" value="CBY01741.1"/>
    <property type="molecule type" value="Genomic_DNA"/>
</dbReference>
<evidence type="ECO:0000313" key="1">
    <source>
        <dbReference type="EMBL" id="CBY01741.1"/>
    </source>
</evidence>
<proteinExistence type="predicted"/>
<dbReference type="VEuPathDB" id="FungiDB:LEMA_P005280.1"/>